<proteinExistence type="predicted"/>
<dbReference type="Pfam" id="PF14485">
    <property type="entry name" value="DUF4431"/>
    <property type="match status" value="1"/>
</dbReference>
<dbReference type="AlphaFoldDB" id="A0A1G7ZN64"/>
<name>A0A1G7ZN64_9PSED</name>
<reference evidence="4" key="1">
    <citation type="submission" date="2016-10" db="EMBL/GenBank/DDBJ databases">
        <authorList>
            <person name="Varghese N."/>
            <person name="Submissions S."/>
        </authorList>
    </citation>
    <scope>NUCLEOTIDE SEQUENCE [LARGE SCALE GENOMIC DNA]</scope>
    <source>
        <strain evidence="4">ATCC 700689</strain>
    </source>
</reference>
<organism evidence="3 4">
    <name type="scientific">Pseudomonas abietaniphila</name>
    <dbReference type="NCBI Taxonomy" id="89065"/>
    <lineage>
        <taxon>Bacteria</taxon>
        <taxon>Pseudomonadati</taxon>
        <taxon>Pseudomonadota</taxon>
        <taxon>Gammaproteobacteria</taxon>
        <taxon>Pseudomonadales</taxon>
        <taxon>Pseudomonadaceae</taxon>
        <taxon>Pseudomonas</taxon>
    </lineage>
</organism>
<evidence type="ECO:0000259" key="2">
    <source>
        <dbReference type="Pfam" id="PF14485"/>
    </source>
</evidence>
<gene>
    <name evidence="3" type="ORF">SAMN05216605_104329</name>
</gene>
<dbReference type="STRING" id="89065.SAMN05216605_104329"/>
<feature type="domain" description="DUF4431" evidence="2">
    <location>
        <begin position="94"/>
        <end position="138"/>
    </location>
</feature>
<dbReference type="RefSeq" id="WP_074752469.1">
    <property type="nucleotide sequence ID" value="NZ_FNCO01000004.1"/>
</dbReference>
<keyword evidence="4" id="KW-1185">Reference proteome</keyword>
<accession>A0A1G7ZN64</accession>
<dbReference type="EMBL" id="FNCO01000004">
    <property type="protein sequence ID" value="SDH10202.1"/>
    <property type="molecule type" value="Genomic_DNA"/>
</dbReference>
<dbReference type="InterPro" id="IPR027826">
    <property type="entry name" value="DUF4431"/>
</dbReference>
<evidence type="ECO:0000256" key="1">
    <source>
        <dbReference type="SAM" id="SignalP"/>
    </source>
</evidence>
<protein>
    <recommendedName>
        <fullName evidence="2">DUF4431 domain-containing protein</fullName>
    </recommendedName>
</protein>
<evidence type="ECO:0000313" key="3">
    <source>
        <dbReference type="EMBL" id="SDH10202.1"/>
    </source>
</evidence>
<feature type="signal peptide" evidence="1">
    <location>
        <begin position="1"/>
        <end position="25"/>
    </location>
</feature>
<feature type="chain" id="PRO_5010252491" description="DUF4431 domain-containing protein" evidence="1">
    <location>
        <begin position="26"/>
        <end position="241"/>
    </location>
</feature>
<sequence length="241" mass="25917">MTVTPCLRALPFLVVCLSPFSVAQAATCNQYEPADATLSGTLTRQVFPGPPGFEDVVTGDEPQVGFYLSLAEPLCMKGNENEADIDVEDNETLVQLVLQPTDYDNLRPYLDQPVVLKGTLFGAVTGFHHTQVLMQQVQLMSGMAGAPVDCELLNQKVGMHEETYSPSLQGKIIGGKAWVYQAPNPTCTSKREFLAQGTPVSVTVIANGGWVLAQYTAEGGKPQSVWLDQAQVVLGLGDAEE</sequence>
<keyword evidence="1" id="KW-0732">Signal</keyword>
<dbReference type="Proteomes" id="UP000182894">
    <property type="component" value="Unassembled WGS sequence"/>
</dbReference>
<evidence type="ECO:0000313" key="4">
    <source>
        <dbReference type="Proteomes" id="UP000182894"/>
    </source>
</evidence>